<feature type="region of interest" description="Disordered" evidence="9">
    <location>
        <begin position="39"/>
        <end position="66"/>
    </location>
</feature>
<keyword evidence="2" id="KW-0240">DNA-directed RNA polymerase</keyword>
<evidence type="ECO:0000256" key="2">
    <source>
        <dbReference type="ARBA" id="ARBA00022478"/>
    </source>
</evidence>
<dbReference type="InterPro" id="IPR007046">
    <property type="entry name" value="RNA_pol_sigma_54_core-bd"/>
</dbReference>
<dbReference type="InterPro" id="IPR007634">
    <property type="entry name" value="RNA_pol_sigma_54_DNA-bd"/>
</dbReference>
<evidence type="ECO:0000313" key="13">
    <source>
        <dbReference type="Proteomes" id="UP001598138"/>
    </source>
</evidence>
<keyword evidence="8" id="KW-0804">Transcription</keyword>
<dbReference type="NCBIfam" id="TIGR02395">
    <property type="entry name" value="rpoN_sigma"/>
    <property type="match status" value="1"/>
</dbReference>
<dbReference type="Gene3D" id="1.10.10.60">
    <property type="entry name" value="Homeodomain-like"/>
    <property type="match status" value="1"/>
</dbReference>
<evidence type="ECO:0000256" key="9">
    <source>
        <dbReference type="SAM" id="MobiDB-lite"/>
    </source>
</evidence>
<dbReference type="InterPro" id="IPR038709">
    <property type="entry name" value="RpoN_core-bd_sf"/>
</dbReference>
<accession>A0ABW6DC51</accession>
<sequence>MQGLSIKLSQQQKLSPQQIQLIKLLQIPTAELAARVEEELEQNPALEEGVDSERFEEEGERETVEDLEREELEIGDYLQDDYAGYKMAGDSYDPNEEIRERPMATVPSAEEFLLMQIGFVVSGEREQLIAEQIIGSLEDDGYLRRNIESIVNDLAFTVGFETDYAEVEAVLMKVQQLDPAGIGARDLQECLSLQLHRHSVGEEGAHALAIQLIDTYFDDFSKRHYAALQQKLGVDEAALKQAIAVITRLNPKPGGTEAGEVAQFLQPDFIVTQVDGKLDIKLNGKNAPELRVSKSFQEMLQTYEKGNKQQKDIKEAVTFIKHKLDAASWFIQAIQQRQGTLMKTMESIVTKQYDFFLTGDDARLRPLKMKEIAADIAMDISTVSRVVSAKSVQSDFGMFPLKYFFSEGITHESGEDFSTREVKNILREIIAGEPHDAPYSDEDLEGILSERGFIVKRRTVAKYREQLGIAVARLRREL</sequence>
<gene>
    <name evidence="12" type="primary">rpoN</name>
    <name evidence="12" type="ORF">U0R10_02020</name>
</gene>
<organism evidence="12 13">
    <name type="scientific">Aquirufa avitistagni</name>
    <dbReference type="NCBI Taxonomy" id="3104728"/>
    <lineage>
        <taxon>Bacteria</taxon>
        <taxon>Pseudomonadati</taxon>
        <taxon>Bacteroidota</taxon>
        <taxon>Cytophagia</taxon>
        <taxon>Cytophagales</taxon>
        <taxon>Flectobacillaceae</taxon>
        <taxon>Aquirufa</taxon>
    </lineage>
</organism>
<evidence type="ECO:0000256" key="3">
    <source>
        <dbReference type="ARBA" id="ARBA00022679"/>
    </source>
</evidence>
<comment type="caution">
    <text evidence="12">The sequence shown here is derived from an EMBL/GenBank/DDBJ whole genome shotgun (WGS) entry which is preliminary data.</text>
</comment>
<feature type="compositionally biased region" description="Acidic residues" evidence="9">
    <location>
        <begin position="48"/>
        <end position="60"/>
    </location>
</feature>
<dbReference type="Pfam" id="PF00309">
    <property type="entry name" value="Sigma54_AID"/>
    <property type="match status" value="1"/>
</dbReference>
<protein>
    <submittedName>
        <fullName evidence="12">RNA polymerase factor sigma-54</fullName>
    </submittedName>
</protein>
<dbReference type="Pfam" id="PF04552">
    <property type="entry name" value="Sigma54_DBD"/>
    <property type="match status" value="1"/>
</dbReference>
<dbReference type="PANTHER" id="PTHR32248:SF4">
    <property type="entry name" value="RNA POLYMERASE SIGMA-54 FACTOR"/>
    <property type="match status" value="1"/>
</dbReference>
<dbReference type="PROSITE" id="PS00718">
    <property type="entry name" value="SIGMA54_2"/>
    <property type="match status" value="1"/>
</dbReference>
<evidence type="ECO:0000256" key="7">
    <source>
        <dbReference type="ARBA" id="ARBA00023125"/>
    </source>
</evidence>
<dbReference type="RefSeq" id="WP_377982013.1">
    <property type="nucleotide sequence ID" value="NZ_JBBKXZ010000001.1"/>
</dbReference>
<dbReference type="Proteomes" id="UP001598138">
    <property type="component" value="Unassembled WGS sequence"/>
</dbReference>
<evidence type="ECO:0000259" key="11">
    <source>
        <dbReference type="Pfam" id="PF04963"/>
    </source>
</evidence>
<evidence type="ECO:0000313" key="12">
    <source>
        <dbReference type="EMBL" id="MFD3393388.1"/>
    </source>
</evidence>
<keyword evidence="4" id="KW-0548">Nucleotidyltransferase</keyword>
<dbReference type="PANTHER" id="PTHR32248">
    <property type="entry name" value="RNA POLYMERASE SIGMA-54 FACTOR"/>
    <property type="match status" value="1"/>
</dbReference>
<keyword evidence="7" id="KW-0238">DNA-binding</keyword>
<name>A0ABW6DC51_9BACT</name>
<evidence type="ECO:0000259" key="10">
    <source>
        <dbReference type="Pfam" id="PF04552"/>
    </source>
</evidence>
<keyword evidence="5" id="KW-0805">Transcription regulation</keyword>
<evidence type="ECO:0000256" key="4">
    <source>
        <dbReference type="ARBA" id="ARBA00022695"/>
    </source>
</evidence>
<feature type="domain" description="RNA polymerase sigma factor 54 DNA-binding" evidence="10">
    <location>
        <begin position="318"/>
        <end position="476"/>
    </location>
</feature>
<feature type="domain" description="RNA polymerase sigma factor 54 core-binding" evidence="11">
    <location>
        <begin position="104"/>
        <end position="295"/>
    </location>
</feature>
<dbReference type="EMBL" id="JBBKXZ010000001">
    <property type="protein sequence ID" value="MFD3393388.1"/>
    <property type="molecule type" value="Genomic_DNA"/>
</dbReference>
<proteinExistence type="inferred from homology"/>
<dbReference type="Pfam" id="PF04963">
    <property type="entry name" value="Sigma54_CBD"/>
    <property type="match status" value="1"/>
</dbReference>
<evidence type="ECO:0000256" key="1">
    <source>
        <dbReference type="ARBA" id="ARBA00008798"/>
    </source>
</evidence>
<keyword evidence="13" id="KW-1185">Reference proteome</keyword>
<dbReference type="PROSITE" id="PS50044">
    <property type="entry name" value="SIGMA54_3"/>
    <property type="match status" value="1"/>
</dbReference>
<keyword evidence="6" id="KW-0731">Sigma factor</keyword>
<keyword evidence="3" id="KW-0808">Transferase</keyword>
<dbReference type="Gene3D" id="1.10.10.1330">
    <property type="entry name" value="RNA polymerase sigma-54 factor, core-binding domain"/>
    <property type="match status" value="1"/>
</dbReference>
<dbReference type="InterPro" id="IPR000394">
    <property type="entry name" value="RNA_pol_sigma_54"/>
</dbReference>
<comment type="similarity">
    <text evidence="1">Belongs to the sigma-54 factor family.</text>
</comment>
<reference evidence="12 13" key="1">
    <citation type="submission" date="2024-03" db="EMBL/GenBank/DDBJ databases">
        <title>Aquirufa genome sequencing.</title>
        <authorList>
            <person name="Pitt A."/>
            <person name="Hahn M.W."/>
        </authorList>
    </citation>
    <scope>NUCLEOTIDE SEQUENCE [LARGE SCALE GENOMIC DNA]</scope>
    <source>
        <strain evidence="12 13">OSTEICH-129V</strain>
    </source>
</reference>
<dbReference type="PIRSF" id="PIRSF000774">
    <property type="entry name" value="RpoN"/>
    <property type="match status" value="1"/>
</dbReference>
<evidence type="ECO:0000256" key="6">
    <source>
        <dbReference type="ARBA" id="ARBA00023082"/>
    </source>
</evidence>
<evidence type="ECO:0000256" key="8">
    <source>
        <dbReference type="ARBA" id="ARBA00023163"/>
    </source>
</evidence>
<evidence type="ECO:0000256" key="5">
    <source>
        <dbReference type="ARBA" id="ARBA00023015"/>
    </source>
</evidence>
<dbReference type="PRINTS" id="PR00045">
    <property type="entry name" value="SIGMA54FCT"/>
</dbReference>